<dbReference type="EC" id="5.4.99.-" evidence="5"/>
<dbReference type="Pfam" id="PF01479">
    <property type="entry name" value="S4"/>
    <property type="match status" value="1"/>
</dbReference>
<dbReference type="Gene3D" id="3.30.70.580">
    <property type="entry name" value="Pseudouridine synthase I, catalytic domain, N-terminal subdomain"/>
    <property type="match status" value="1"/>
</dbReference>
<dbReference type="GO" id="GO:0003723">
    <property type="term" value="F:RNA binding"/>
    <property type="evidence" value="ECO:0007669"/>
    <property type="project" value="UniProtKB-KW"/>
</dbReference>
<evidence type="ECO:0000256" key="3">
    <source>
        <dbReference type="ARBA" id="ARBA00023235"/>
    </source>
</evidence>
<accession>A0A6N7SAJ6</accession>
<dbReference type="Gene3D" id="3.30.70.1560">
    <property type="entry name" value="Alpha-L RNA-binding motif"/>
    <property type="match status" value="1"/>
</dbReference>
<proteinExistence type="inferred from homology"/>
<organism evidence="7 9">
    <name type="scientific">Holdemania massiliensis</name>
    <dbReference type="NCBI Taxonomy" id="1468449"/>
    <lineage>
        <taxon>Bacteria</taxon>
        <taxon>Bacillati</taxon>
        <taxon>Bacillota</taxon>
        <taxon>Erysipelotrichia</taxon>
        <taxon>Erysipelotrichales</taxon>
        <taxon>Erysipelotrichaceae</taxon>
        <taxon>Holdemania</taxon>
    </lineage>
</organism>
<evidence type="ECO:0000256" key="2">
    <source>
        <dbReference type="ARBA" id="ARBA00022884"/>
    </source>
</evidence>
<feature type="domain" description="RNA-binding S4" evidence="6">
    <location>
        <begin position="1"/>
        <end position="59"/>
    </location>
</feature>
<dbReference type="AlphaFoldDB" id="A0A6N7SAJ6"/>
<dbReference type="OrthoDB" id="9807213at2"/>
<evidence type="ECO:0000256" key="5">
    <source>
        <dbReference type="RuleBase" id="RU003887"/>
    </source>
</evidence>
<dbReference type="InterPro" id="IPR000748">
    <property type="entry name" value="PsdUridine_synth_RsuA/RluB/E/F"/>
</dbReference>
<dbReference type="Gene3D" id="3.10.290.10">
    <property type="entry name" value="RNA-binding S4 domain"/>
    <property type="match status" value="1"/>
</dbReference>
<dbReference type="InterPro" id="IPR020103">
    <property type="entry name" value="PsdUridine_synth_cat_dom_sf"/>
</dbReference>
<reference evidence="9 10" key="1">
    <citation type="journal article" date="2019" name="Nat. Med.">
        <title>A library of human gut bacterial isolates paired with longitudinal multiomics data enables mechanistic microbiome research.</title>
        <authorList>
            <person name="Poyet M."/>
            <person name="Groussin M."/>
            <person name="Gibbons S.M."/>
            <person name="Avila-Pacheco J."/>
            <person name="Jiang X."/>
            <person name="Kearney S.M."/>
            <person name="Perrotta A.R."/>
            <person name="Berdy B."/>
            <person name="Zhao S."/>
            <person name="Lieberman T.D."/>
            <person name="Swanson P.K."/>
            <person name="Smith M."/>
            <person name="Roesemann S."/>
            <person name="Alexander J.E."/>
            <person name="Rich S.A."/>
            <person name="Livny J."/>
            <person name="Vlamakis H."/>
            <person name="Clish C."/>
            <person name="Bullock K."/>
            <person name="Deik A."/>
            <person name="Scott J."/>
            <person name="Pierce K.A."/>
            <person name="Xavier R.J."/>
            <person name="Alm E.J."/>
        </authorList>
    </citation>
    <scope>NUCLEOTIDE SEQUENCE [LARGE SCALE GENOMIC DNA]</scope>
    <source>
        <strain evidence="7 9">BIOML-A4</strain>
        <strain evidence="8 10">BIOML-A5</strain>
    </source>
</reference>
<dbReference type="InterPro" id="IPR018496">
    <property type="entry name" value="PsdUridine_synth_RsuA/RluB_CS"/>
</dbReference>
<dbReference type="InterPro" id="IPR050343">
    <property type="entry name" value="RsuA_PseudoU_synthase"/>
</dbReference>
<dbReference type="GO" id="GO:0000455">
    <property type="term" value="P:enzyme-directed rRNA pseudouridine synthesis"/>
    <property type="evidence" value="ECO:0007669"/>
    <property type="project" value="UniProtKB-ARBA"/>
</dbReference>
<evidence type="ECO:0000256" key="1">
    <source>
        <dbReference type="ARBA" id="ARBA00008348"/>
    </source>
</evidence>
<evidence type="ECO:0000256" key="4">
    <source>
        <dbReference type="PROSITE-ProRule" id="PRU00182"/>
    </source>
</evidence>
<dbReference type="EMBL" id="WKPJ01000032">
    <property type="protein sequence ID" value="MSA90672.1"/>
    <property type="molecule type" value="Genomic_DNA"/>
</dbReference>
<protein>
    <recommendedName>
        <fullName evidence="5">Pseudouridine synthase</fullName>
        <ecNumber evidence="5">5.4.99.-</ecNumber>
    </recommendedName>
</protein>
<dbReference type="SUPFAM" id="SSF55174">
    <property type="entry name" value="Alpha-L RNA-binding motif"/>
    <property type="match status" value="1"/>
</dbReference>
<dbReference type="GO" id="GO:0120159">
    <property type="term" value="F:rRNA pseudouridine synthase activity"/>
    <property type="evidence" value="ECO:0007669"/>
    <property type="project" value="UniProtKB-ARBA"/>
</dbReference>
<dbReference type="InterPro" id="IPR002942">
    <property type="entry name" value="S4_RNA-bd"/>
</dbReference>
<dbReference type="FunFam" id="3.10.290.10:FF:000003">
    <property type="entry name" value="Pseudouridine synthase"/>
    <property type="match status" value="1"/>
</dbReference>
<dbReference type="NCBIfam" id="TIGR00093">
    <property type="entry name" value="pseudouridine synthase"/>
    <property type="match status" value="1"/>
</dbReference>
<dbReference type="InterPro" id="IPR042092">
    <property type="entry name" value="PsdUridine_s_RsuA/RluB/E/F_cat"/>
</dbReference>
<evidence type="ECO:0000313" key="9">
    <source>
        <dbReference type="Proteomes" id="UP000433575"/>
    </source>
</evidence>
<keyword evidence="2 4" id="KW-0694">RNA-binding</keyword>
<dbReference type="EMBL" id="WKPI01000034">
    <property type="protein sequence ID" value="MSC34402.1"/>
    <property type="molecule type" value="Genomic_DNA"/>
</dbReference>
<dbReference type="PANTHER" id="PTHR47683">
    <property type="entry name" value="PSEUDOURIDINE SYNTHASE FAMILY PROTEIN-RELATED"/>
    <property type="match status" value="1"/>
</dbReference>
<evidence type="ECO:0000259" key="6">
    <source>
        <dbReference type="SMART" id="SM00363"/>
    </source>
</evidence>
<dbReference type="InterPro" id="IPR006145">
    <property type="entry name" value="PsdUridine_synth_RsuA/RluA"/>
</dbReference>
<comment type="caution">
    <text evidence="7">The sequence shown here is derived from an EMBL/GenBank/DDBJ whole genome shotgun (WGS) entry which is preliminary data.</text>
</comment>
<dbReference type="PROSITE" id="PS50889">
    <property type="entry name" value="S4"/>
    <property type="match status" value="1"/>
</dbReference>
<dbReference type="PROSITE" id="PS01149">
    <property type="entry name" value="PSI_RSU"/>
    <property type="match status" value="1"/>
</dbReference>
<evidence type="ECO:0000313" key="8">
    <source>
        <dbReference type="EMBL" id="MSC34402.1"/>
    </source>
</evidence>
<dbReference type="Proteomes" id="UP000433575">
    <property type="component" value="Unassembled WGS sequence"/>
</dbReference>
<dbReference type="RefSeq" id="WP_154240020.1">
    <property type="nucleotide sequence ID" value="NZ_AP031450.1"/>
</dbReference>
<comment type="similarity">
    <text evidence="1 5">Belongs to the pseudouridine synthase RsuA family.</text>
</comment>
<dbReference type="Proteomes" id="UP000480929">
    <property type="component" value="Unassembled WGS sequence"/>
</dbReference>
<evidence type="ECO:0000313" key="7">
    <source>
        <dbReference type="EMBL" id="MSA90672.1"/>
    </source>
</evidence>
<dbReference type="SMART" id="SM00363">
    <property type="entry name" value="S4"/>
    <property type="match status" value="1"/>
</dbReference>
<evidence type="ECO:0000313" key="10">
    <source>
        <dbReference type="Proteomes" id="UP000480929"/>
    </source>
</evidence>
<dbReference type="InterPro" id="IPR036986">
    <property type="entry name" value="S4_RNA-bd_sf"/>
</dbReference>
<keyword evidence="10" id="KW-1185">Reference proteome</keyword>
<gene>
    <name evidence="8" type="ORF">GKD88_14850</name>
    <name evidence="7" type="ORF">GKE08_15180</name>
</gene>
<name>A0A6N7SAJ6_9FIRM</name>
<dbReference type="Pfam" id="PF00849">
    <property type="entry name" value="PseudoU_synth_2"/>
    <property type="match status" value="1"/>
</dbReference>
<dbReference type="SUPFAM" id="SSF55120">
    <property type="entry name" value="Pseudouridine synthase"/>
    <property type="match status" value="1"/>
</dbReference>
<sequence length="233" mass="26474">MRLDKFLAHAGLGTRKEVKELVRKGRVQINGQRVKKDDLKIDEQTDQVCVDGEIIAYESAVYIMLNKPQGVVSATEDSRYSTVLDCLESSRNDLFPVGRLDIDTEGLLLITNDGALAHDLLSPKKHVDKTYEVHLEKAWDPQYEPAIHEGIQISDEEICQPAVLKQIEDQVILLTIQEGKFHQVKRMMHACDNEVTYLKRLTMGPLTLDEALEPGQWRACTEEEITALKKHKK</sequence>
<keyword evidence="3 5" id="KW-0413">Isomerase</keyword>
<dbReference type="CDD" id="cd00165">
    <property type="entry name" value="S4"/>
    <property type="match status" value="1"/>
</dbReference>
<dbReference type="PANTHER" id="PTHR47683:SF4">
    <property type="entry name" value="PSEUDOURIDINE SYNTHASE"/>
    <property type="match status" value="1"/>
</dbReference>
<dbReference type="InterPro" id="IPR020094">
    <property type="entry name" value="TruA/RsuA/RluB/E/F_N"/>
</dbReference>
<dbReference type="CDD" id="cd02553">
    <property type="entry name" value="PseudoU_synth_RsuA"/>
    <property type="match status" value="1"/>
</dbReference>